<evidence type="ECO:0000256" key="1">
    <source>
        <dbReference type="SAM" id="MobiDB-lite"/>
    </source>
</evidence>
<feature type="region of interest" description="Disordered" evidence="1">
    <location>
        <begin position="225"/>
        <end position="249"/>
    </location>
</feature>
<dbReference type="EMBL" id="RSCE01000009">
    <property type="protein sequence ID" value="RSH79922.1"/>
    <property type="molecule type" value="Genomic_DNA"/>
</dbReference>
<keyword evidence="3" id="KW-1185">Reference proteome</keyword>
<dbReference type="RefSeq" id="XP_028475031.1">
    <property type="nucleotide sequence ID" value="XM_028624863.1"/>
</dbReference>
<dbReference type="Proteomes" id="UP000279236">
    <property type="component" value="Unassembled WGS sequence"/>
</dbReference>
<dbReference type="AlphaFoldDB" id="A0A427XMC3"/>
<protein>
    <submittedName>
        <fullName evidence="2">Uncharacterized protein</fullName>
    </submittedName>
</protein>
<dbReference type="GeneID" id="39594133"/>
<evidence type="ECO:0000313" key="3">
    <source>
        <dbReference type="Proteomes" id="UP000279236"/>
    </source>
</evidence>
<organism evidence="2 3">
    <name type="scientific">Apiotrichum porosum</name>
    <dbReference type="NCBI Taxonomy" id="105984"/>
    <lineage>
        <taxon>Eukaryota</taxon>
        <taxon>Fungi</taxon>
        <taxon>Dikarya</taxon>
        <taxon>Basidiomycota</taxon>
        <taxon>Agaricomycotina</taxon>
        <taxon>Tremellomycetes</taxon>
        <taxon>Trichosporonales</taxon>
        <taxon>Trichosporonaceae</taxon>
        <taxon>Apiotrichum</taxon>
    </lineage>
</organism>
<accession>A0A427XMC3</accession>
<reference evidence="2 3" key="1">
    <citation type="submission" date="2018-11" db="EMBL/GenBank/DDBJ databases">
        <title>Genome sequence of Apiotrichum porosum DSM 27194.</title>
        <authorList>
            <person name="Aliyu H."/>
            <person name="Gorte O."/>
            <person name="Ochsenreither K."/>
        </authorList>
    </citation>
    <scope>NUCLEOTIDE SEQUENCE [LARGE SCALE GENOMIC DNA]</scope>
    <source>
        <strain evidence="2 3">DSM 27194</strain>
    </source>
</reference>
<feature type="compositionally biased region" description="Basic and acidic residues" evidence="1">
    <location>
        <begin position="228"/>
        <end position="243"/>
    </location>
</feature>
<name>A0A427XMC3_9TREE</name>
<proteinExistence type="predicted"/>
<gene>
    <name evidence="2" type="ORF">EHS24_009590</name>
</gene>
<sequence>MAPGGGTSAAPTAGPRPTYTPVLADHFPRTEYARLRFYAHPVASPSARVLWAARDASKAWARAVAAQCWDAMDELMVRLAVFDKAYELNQAQWGHRPCPTAAEWQRETDGYIAVAYLCAGRALHAVGQDKRMPSLGLVSPFCRAAMDLCAAPLVDAEPLVPAPMEEDSLGEVLGEYDPLLRHKAELDVSEAAYAETFTLDPATGYWVLDHDAAGHGRNSCPTPVTQVGHDHPETRDHIDDDPRVTTPASDTAPTVVELHTVTA</sequence>
<evidence type="ECO:0000313" key="2">
    <source>
        <dbReference type="EMBL" id="RSH79922.1"/>
    </source>
</evidence>
<comment type="caution">
    <text evidence="2">The sequence shown here is derived from an EMBL/GenBank/DDBJ whole genome shotgun (WGS) entry which is preliminary data.</text>
</comment>